<dbReference type="InterPro" id="IPR045851">
    <property type="entry name" value="AMP-bd_C_sf"/>
</dbReference>
<dbReference type="Gene3D" id="3.40.50.12780">
    <property type="entry name" value="N-terminal domain of ligase-like"/>
    <property type="match status" value="1"/>
</dbReference>
<protein>
    <submittedName>
        <fullName evidence="4">Acetyl-CoA synthetase-like protein</fullName>
    </submittedName>
</protein>
<dbReference type="OMA" id="YICTLAP"/>
<dbReference type="EMBL" id="MSZS01000003">
    <property type="protein sequence ID" value="PKX95423.1"/>
    <property type="molecule type" value="Genomic_DNA"/>
</dbReference>
<dbReference type="CDD" id="cd04433">
    <property type="entry name" value="AFD_class_I"/>
    <property type="match status" value="1"/>
</dbReference>
<dbReference type="VEuPathDB" id="FungiDB:P174DRAFT_132314"/>
<proteinExistence type="inferred from homology"/>
<dbReference type="RefSeq" id="XP_024684018.1">
    <property type="nucleotide sequence ID" value="XM_024821106.1"/>
</dbReference>
<feature type="domain" description="AMP-dependent synthetase/ligase" evidence="3">
    <location>
        <begin position="28"/>
        <end position="245"/>
    </location>
</feature>
<sequence>MTYLNIKRISLFWEDELPPPGYHPWIDEHVLFSPDRPAFVLSTSGTTGRRKGVVQTTRRLTVNNMPSGSADDTFLLHSPIYHGQGFTGFLSAVLKGIRVEVHDKSALSGRAIWNRLAQGGLTILIGPTGLWLQLMEYFEEHIARLSPTEQGPYVSGAKSLRSAICAVTMPTISLKQFWKGLLGGTSLQVAYGSMETGAISITLQSPVYNLERSIGEAQPGVTIKLSEGDHGEMLVKTPSMFLGYLDQSARDIVDEQGFFKTGDIAHFQDGELILDGRAKTDFISTINSKVSILEVELSLQSLPYVTEACVLAIPDAAVRYRVGCLLRIRRGEYVNLERIREDLSSHLEAYKIPTVLRCLSDGESIPRTGTEKIIRFQTARNYFPQTSLGDTGSLPPDVESPSSSVQLG</sequence>
<dbReference type="AlphaFoldDB" id="A0A2I1CCR6"/>
<comment type="caution">
    <text evidence="4">The sequence shown here is derived from an EMBL/GenBank/DDBJ whole genome shotgun (WGS) entry which is preliminary data.</text>
</comment>
<dbReference type="Proteomes" id="UP000234474">
    <property type="component" value="Unassembled WGS sequence"/>
</dbReference>
<feature type="region of interest" description="Disordered" evidence="2">
    <location>
        <begin position="386"/>
        <end position="408"/>
    </location>
</feature>
<accession>A0A2I1CCR6</accession>
<dbReference type="InterPro" id="IPR000873">
    <property type="entry name" value="AMP-dep_synth/lig_dom"/>
</dbReference>
<reference evidence="5" key="1">
    <citation type="journal article" date="2018" name="Proc. Natl. Acad. Sci. U.S.A.">
        <title>Linking secondary metabolites to gene clusters through genome sequencing of six diverse Aspergillus species.</title>
        <authorList>
            <person name="Kaerboelling I."/>
            <person name="Vesth T.C."/>
            <person name="Frisvad J.C."/>
            <person name="Nybo J.L."/>
            <person name="Theobald S."/>
            <person name="Kuo A."/>
            <person name="Bowyer P."/>
            <person name="Matsuda Y."/>
            <person name="Mondo S."/>
            <person name="Lyhne E.K."/>
            <person name="Kogle M.E."/>
            <person name="Clum A."/>
            <person name="Lipzen A."/>
            <person name="Salamov A."/>
            <person name="Ngan C.Y."/>
            <person name="Daum C."/>
            <person name="Chiniquy J."/>
            <person name="Barry K."/>
            <person name="LaButti K."/>
            <person name="Haridas S."/>
            <person name="Simmons B.A."/>
            <person name="Magnuson J.K."/>
            <person name="Mortensen U.H."/>
            <person name="Larsen T.O."/>
            <person name="Grigoriev I.V."/>
            <person name="Baker S.E."/>
            <person name="Andersen M.R."/>
        </authorList>
    </citation>
    <scope>NUCLEOTIDE SEQUENCE [LARGE SCALE GENOMIC DNA]</scope>
    <source>
        <strain evidence="5">IBT 16806</strain>
    </source>
</reference>
<evidence type="ECO:0000259" key="3">
    <source>
        <dbReference type="Pfam" id="PF00501"/>
    </source>
</evidence>
<organism evidence="4 5">
    <name type="scientific">Aspergillus novofumigatus (strain IBT 16806)</name>
    <dbReference type="NCBI Taxonomy" id="1392255"/>
    <lineage>
        <taxon>Eukaryota</taxon>
        <taxon>Fungi</taxon>
        <taxon>Dikarya</taxon>
        <taxon>Ascomycota</taxon>
        <taxon>Pezizomycotina</taxon>
        <taxon>Eurotiomycetes</taxon>
        <taxon>Eurotiomycetidae</taxon>
        <taxon>Eurotiales</taxon>
        <taxon>Aspergillaceae</taxon>
        <taxon>Aspergillus</taxon>
        <taxon>Aspergillus subgen. Fumigati</taxon>
    </lineage>
</organism>
<dbReference type="PANTHER" id="PTHR43201:SF8">
    <property type="entry name" value="ACYL-COA SYNTHETASE FAMILY MEMBER 3"/>
    <property type="match status" value="1"/>
</dbReference>
<keyword evidence="5" id="KW-1185">Reference proteome</keyword>
<dbReference type="Gene3D" id="3.30.300.30">
    <property type="match status" value="1"/>
</dbReference>
<dbReference type="PANTHER" id="PTHR43201">
    <property type="entry name" value="ACYL-COA SYNTHETASE"/>
    <property type="match status" value="1"/>
</dbReference>
<gene>
    <name evidence="4" type="ORF">P174DRAFT_132314</name>
</gene>
<dbReference type="STRING" id="1392255.A0A2I1CCR6"/>
<dbReference type="GO" id="GO:0031956">
    <property type="term" value="F:medium-chain fatty acid-CoA ligase activity"/>
    <property type="evidence" value="ECO:0007669"/>
    <property type="project" value="TreeGrafter"/>
</dbReference>
<name>A0A2I1CCR6_ASPN1</name>
<dbReference type="InterPro" id="IPR042099">
    <property type="entry name" value="ANL_N_sf"/>
</dbReference>
<dbReference type="SUPFAM" id="SSF56801">
    <property type="entry name" value="Acetyl-CoA synthetase-like"/>
    <property type="match status" value="1"/>
</dbReference>
<evidence type="ECO:0000313" key="4">
    <source>
        <dbReference type="EMBL" id="PKX95423.1"/>
    </source>
</evidence>
<dbReference type="GeneID" id="36528432"/>
<dbReference type="GO" id="GO:0006631">
    <property type="term" value="P:fatty acid metabolic process"/>
    <property type="evidence" value="ECO:0007669"/>
    <property type="project" value="TreeGrafter"/>
</dbReference>
<evidence type="ECO:0000256" key="2">
    <source>
        <dbReference type="SAM" id="MobiDB-lite"/>
    </source>
</evidence>
<evidence type="ECO:0000256" key="1">
    <source>
        <dbReference type="ARBA" id="ARBA00006432"/>
    </source>
</evidence>
<evidence type="ECO:0000313" key="5">
    <source>
        <dbReference type="Proteomes" id="UP000234474"/>
    </source>
</evidence>
<dbReference type="OrthoDB" id="6614653at2759"/>
<dbReference type="Pfam" id="PF00501">
    <property type="entry name" value="AMP-binding"/>
    <property type="match status" value="1"/>
</dbReference>
<comment type="similarity">
    <text evidence="1">Belongs to the ATP-dependent AMP-binding enzyme family.</text>
</comment>